<dbReference type="PANTHER" id="PTHR46580:SF2">
    <property type="entry name" value="MAM DOMAIN-CONTAINING PROTEIN"/>
    <property type="match status" value="1"/>
</dbReference>
<feature type="domain" description="Bacterial repeat" evidence="2">
    <location>
        <begin position="188"/>
        <end position="240"/>
    </location>
</feature>
<dbReference type="InterPro" id="IPR013517">
    <property type="entry name" value="FG-GAP"/>
</dbReference>
<feature type="domain" description="Bacterial repeat" evidence="2">
    <location>
        <begin position="10"/>
        <end position="65"/>
    </location>
</feature>
<dbReference type="InterPro" id="IPR044060">
    <property type="entry name" value="Bacterial_rp_domain"/>
</dbReference>
<dbReference type="Gene3D" id="2.130.10.130">
    <property type="entry name" value="Integrin alpha, N-terminal"/>
    <property type="match status" value="1"/>
</dbReference>
<keyword evidence="4" id="KW-1185">Reference proteome</keyword>
<evidence type="ECO:0000259" key="2">
    <source>
        <dbReference type="Pfam" id="PF18998"/>
    </source>
</evidence>
<evidence type="ECO:0000313" key="3">
    <source>
        <dbReference type="EMBL" id="KJU84384.1"/>
    </source>
</evidence>
<dbReference type="AlphaFoldDB" id="A0A0F3GQZ9"/>
<dbReference type="Pfam" id="PF13517">
    <property type="entry name" value="FG-GAP_3"/>
    <property type="match status" value="2"/>
</dbReference>
<dbReference type="Pfam" id="PF18998">
    <property type="entry name" value="Flg_new_2"/>
    <property type="match status" value="3"/>
</dbReference>
<gene>
    <name evidence="3" type="ORF">MBAV_003422</name>
</gene>
<organism evidence="3 4">
    <name type="scientific">Candidatus Magnetobacterium bavaricum</name>
    <dbReference type="NCBI Taxonomy" id="29290"/>
    <lineage>
        <taxon>Bacteria</taxon>
        <taxon>Pseudomonadati</taxon>
        <taxon>Nitrospirota</taxon>
        <taxon>Thermodesulfovibrionia</taxon>
        <taxon>Thermodesulfovibrionales</taxon>
        <taxon>Candidatus Magnetobacteriaceae</taxon>
        <taxon>Candidatus Magnetobacterium</taxon>
    </lineage>
</organism>
<reference evidence="3 4" key="1">
    <citation type="submission" date="2015-02" db="EMBL/GenBank/DDBJ databases">
        <title>Single-cell genomics of uncultivated deep-branching MTB reveals a conserved set of magnetosome genes.</title>
        <authorList>
            <person name="Kolinko S."/>
            <person name="Richter M."/>
            <person name="Glockner F.O."/>
            <person name="Brachmann A."/>
            <person name="Schuler D."/>
        </authorList>
    </citation>
    <scope>NUCLEOTIDE SEQUENCE [LARGE SCALE GENOMIC DNA]</scope>
    <source>
        <strain evidence="3">TM-1</strain>
    </source>
</reference>
<evidence type="ECO:0000313" key="4">
    <source>
        <dbReference type="Proteomes" id="UP000033423"/>
    </source>
</evidence>
<protein>
    <recommendedName>
        <fullName evidence="2">Bacterial repeat domain-containing protein</fullName>
    </recommendedName>
</protein>
<dbReference type="SUPFAM" id="SSF69318">
    <property type="entry name" value="Integrin alpha N-terminal domain"/>
    <property type="match status" value="1"/>
</dbReference>
<comment type="caution">
    <text evidence="3">The sequence shown here is derived from an EMBL/GenBank/DDBJ whole genome shotgun (WGS) entry which is preliminary data.</text>
</comment>
<dbReference type="PANTHER" id="PTHR46580">
    <property type="entry name" value="SENSOR KINASE-RELATED"/>
    <property type="match status" value="1"/>
</dbReference>
<feature type="domain" description="Bacterial repeat" evidence="2">
    <location>
        <begin position="75"/>
        <end position="156"/>
    </location>
</feature>
<dbReference type="InterPro" id="IPR028994">
    <property type="entry name" value="Integrin_alpha_N"/>
</dbReference>
<evidence type="ECO:0000256" key="1">
    <source>
        <dbReference type="ARBA" id="ARBA00022729"/>
    </source>
</evidence>
<dbReference type="Proteomes" id="UP000033423">
    <property type="component" value="Unassembled WGS sequence"/>
</dbReference>
<sequence length="465" mass="49711">MSPGSLTWSGNIGTTTYTSSATLVTITATASDGSIFTGWGGDCTGTTTTCTIKMTSSLSVIATFILNPPKPQTLTVTKVGTGSGKVTVSPGSLTWSGNTGTTTYTDTVIEVILTSAASDNSTFSGWEGDCSTVVKSLLCTLTMNKDMDVTANFVLNRTLTINITGSGSGSVKASKGIIYWDFKTGVVTYAQGTEDTLTAVIIPDSDSTFDGWTGCDSTNGTTCTVKMTDSKTVSAAFSKASTVRVKNDFDGDGKSDIFWQDSSNGDTAIWFVDGMKVSSKGYPDKGLPSAWRFLAKADFNGDGKTDSLWQNTLAGDPDYGKLAIWFMDGSNITEKAFVSELVDGKTVVQSIDTSVWQFSGVGDFNGDGKNDILWHNISQTSPEYGKVAIWLMDGRVRKSRAFIADDSESSSWRFRDIGDYNGDGKYDILLQDVSNGNVAVWFMKGTSIDSKGFVEKGVPNMWKIK</sequence>
<keyword evidence="1" id="KW-0732">Signal</keyword>
<dbReference type="EMBL" id="LACI01001488">
    <property type="protein sequence ID" value="KJU84384.1"/>
    <property type="molecule type" value="Genomic_DNA"/>
</dbReference>
<proteinExistence type="predicted"/>
<name>A0A0F3GQZ9_9BACT</name>
<accession>A0A0F3GQZ9</accession>